<accession>A0A2P2Q9S8</accession>
<dbReference type="EMBL" id="GGEC01083251">
    <property type="protein sequence ID" value="MBX63735.1"/>
    <property type="molecule type" value="Transcribed_RNA"/>
</dbReference>
<sequence>MSNPCPKTYKTHQPHPVISCSHLLGLIICKQKRLSQLRVEVGLCTQKSSKPTPPLLLALASSLNCHFFPIFWSFQESTRNPIKSLSRRKEGSRRRKCAN</sequence>
<protein>
    <submittedName>
        <fullName evidence="1">Uncharacterized protein</fullName>
    </submittedName>
</protein>
<evidence type="ECO:0000313" key="1">
    <source>
        <dbReference type="EMBL" id="MBX63735.1"/>
    </source>
</evidence>
<name>A0A2P2Q9S8_RHIMU</name>
<reference evidence="1" key="1">
    <citation type="submission" date="2018-02" db="EMBL/GenBank/DDBJ databases">
        <title>Rhizophora mucronata_Transcriptome.</title>
        <authorList>
            <person name="Meera S.P."/>
            <person name="Sreeshan A."/>
            <person name="Augustine A."/>
        </authorList>
    </citation>
    <scope>NUCLEOTIDE SEQUENCE</scope>
    <source>
        <tissue evidence="1">Leaf</tissue>
    </source>
</reference>
<organism evidence="1">
    <name type="scientific">Rhizophora mucronata</name>
    <name type="common">Asiatic mangrove</name>
    <dbReference type="NCBI Taxonomy" id="61149"/>
    <lineage>
        <taxon>Eukaryota</taxon>
        <taxon>Viridiplantae</taxon>
        <taxon>Streptophyta</taxon>
        <taxon>Embryophyta</taxon>
        <taxon>Tracheophyta</taxon>
        <taxon>Spermatophyta</taxon>
        <taxon>Magnoliopsida</taxon>
        <taxon>eudicotyledons</taxon>
        <taxon>Gunneridae</taxon>
        <taxon>Pentapetalae</taxon>
        <taxon>rosids</taxon>
        <taxon>fabids</taxon>
        <taxon>Malpighiales</taxon>
        <taxon>Rhizophoraceae</taxon>
        <taxon>Rhizophora</taxon>
    </lineage>
</organism>
<dbReference type="AlphaFoldDB" id="A0A2P2Q9S8"/>
<proteinExistence type="predicted"/>